<dbReference type="InterPro" id="IPR041122">
    <property type="entry name" value="RecJ_OB"/>
</dbReference>
<name>A0AAE4ALC6_9FIRM</name>
<evidence type="ECO:0000256" key="4">
    <source>
        <dbReference type="ARBA" id="ARBA00022801"/>
    </source>
</evidence>
<proteinExistence type="inferred from homology"/>
<comment type="similarity">
    <text evidence="1">Belongs to the RecJ family.</text>
</comment>
<protein>
    <recommendedName>
        <fullName evidence="2">Single-stranded-DNA-specific exonuclease RecJ</fullName>
    </recommendedName>
</protein>
<dbReference type="InterPro" id="IPR001667">
    <property type="entry name" value="DDH_dom"/>
</dbReference>
<evidence type="ECO:0000256" key="3">
    <source>
        <dbReference type="ARBA" id="ARBA00022722"/>
    </source>
</evidence>
<dbReference type="SUPFAM" id="SSF64182">
    <property type="entry name" value="DHH phosphoesterases"/>
    <property type="match status" value="1"/>
</dbReference>
<evidence type="ECO:0000259" key="6">
    <source>
        <dbReference type="Pfam" id="PF01368"/>
    </source>
</evidence>
<evidence type="ECO:0000313" key="10">
    <source>
        <dbReference type="Proteomes" id="UP001241537"/>
    </source>
</evidence>
<dbReference type="NCBIfam" id="TIGR00644">
    <property type="entry name" value="recJ"/>
    <property type="match status" value="1"/>
</dbReference>
<evidence type="ECO:0000256" key="5">
    <source>
        <dbReference type="ARBA" id="ARBA00022839"/>
    </source>
</evidence>
<reference evidence="9" key="1">
    <citation type="submission" date="2023-07" db="EMBL/GenBank/DDBJ databases">
        <title>Genomic Encyclopedia of Type Strains, Phase IV (KMG-IV): sequencing the most valuable type-strain genomes for metagenomic binning, comparative biology and taxonomic classification.</title>
        <authorList>
            <person name="Goeker M."/>
        </authorList>
    </citation>
    <scope>NUCLEOTIDE SEQUENCE</scope>
    <source>
        <strain evidence="9">DSM 19659</strain>
    </source>
</reference>
<gene>
    <name evidence="9" type="ORF">J2S20_001732</name>
</gene>
<dbReference type="GO" id="GO:0006310">
    <property type="term" value="P:DNA recombination"/>
    <property type="evidence" value="ECO:0007669"/>
    <property type="project" value="InterPro"/>
</dbReference>
<dbReference type="Pfam" id="PF01368">
    <property type="entry name" value="DHH"/>
    <property type="match status" value="1"/>
</dbReference>
<evidence type="ECO:0000313" key="9">
    <source>
        <dbReference type="EMBL" id="MDQ0153025.1"/>
    </source>
</evidence>
<dbReference type="PANTHER" id="PTHR30255:SF2">
    <property type="entry name" value="SINGLE-STRANDED-DNA-SPECIFIC EXONUCLEASE RECJ"/>
    <property type="match status" value="1"/>
</dbReference>
<dbReference type="Proteomes" id="UP001241537">
    <property type="component" value="Unassembled WGS sequence"/>
</dbReference>
<evidence type="ECO:0000259" key="7">
    <source>
        <dbReference type="Pfam" id="PF02272"/>
    </source>
</evidence>
<dbReference type="GO" id="GO:0006281">
    <property type="term" value="P:DNA repair"/>
    <property type="evidence" value="ECO:0007669"/>
    <property type="project" value="InterPro"/>
</dbReference>
<keyword evidence="4 9" id="KW-0378">Hydrolase</keyword>
<dbReference type="EMBL" id="JAUSTO010000011">
    <property type="protein sequence ID" value="MDQ0153025.1"/>
    <property type="molecule type" value="Genomic_DNA"/>
</dbReference>
<evidence type="ECO:0000259" key="8">
    <source>
        <dbReference type="Pfam" id="PF17768"/>
    </source>
</evidence>
<dbReference type="RefSeq" id="WP_307255034.1">
    <property type="nucleotide sequence ID" value="NZ_JAUSTO010000011.1"/>
</dbReference>
<evidence type="ECO:0000256" key="2">
    <source>
        <dbReference type="ARBA" id="ARBA00019841"/>
    </source>
</evidence>
<evidence type="ECO:0000256" key="1">
    <source>
        <dbReference type="ARBA" id="ARBA00005915"/>
    </source>
</evidence>
<feature type="domain" description="RecJ OB" evidence="8">
    <location>
        <begin position="457"/>
        <end position="564"/>
    </location>
</feature>
<dbReference type="GO" id="GO:0003676">
    <property type="term" value="F:nucleic acid binding"/>
    <property type="evidence" value="ECO:0007669"/>
    <property type="project" value="InterPro"/>
</dbReference>
<dbReference type="Pfam" id="PF02272">
    <property type="entry name" value="DHHA1"/>
    <property type="match status" value="1"/>
</dbReference>
<comment type="caution">
    <text evidence="9">The sequence shown here is derived from an EMBL/GenBank/DDBJ whole genome shotgun (WGS) entry which is preliminary data.</text>
</comment>
<keyword evidence="3" id="KW-0540">Nuclease</keyword>
<dbReference type="InterPro" id="IPR038763">
    <property type="entry name" value="DHH_sf"/>
</dbReference>
<dbReference type="InterPro" id="IPR004610">
    <property type="entry name" value="RecJ"/>
</dbReference>
<organism evidence="9 10">
    <name type="scientific">Moryella indoligenes</name>
    <dbReference type="NCBI Taxonomy" id="371674"/>
    <lineage>
        <taxon>Bacteria</taxon>
        <taxon>Bacillati</taxon>
        <taxon>Bacillota</taxon>
        <taxon>Clostridia</taxon>
        <taxon>Lachnospirales</taxon>
        <taxon>Lachnospiraceae</taxon>
        <taxon>Moryella</taxon>
    </lineage>
</organism>
<keyword evidence="5 9" id="KW-0269">Exonuclease</keyword>
<dbReference type="Pfam" id="PF17768">
    <property type="entry name" value="RecJ_OB"/>
    <property type="match status" value="1"/>
</dbReference>
<dbReference type="GO" id="GO:0008409">
    <property type="term" value="F:5'-3' exonuclease activity"/>
    <property type="evidence" value="ECO:0007669"/>
    <property type="project" value="InterPro"/>
</dbReference>
<keyword evidence="10" id="KW-1185">Reference proteome</keyword>
<feature type="domain" description="DDH" evidence="6">
    <location>
        <begin position="79"/>
        <end position="210"/>
    </location>
</feature>
<dbReference type="Gene3D" id="3.10.310.30">
    <property type="match status" value="1"/>
</dbReference>
<accession>A0AAE4ALC6</accession>
<dbReference type="Gene3D" id="3.90.1640.30">
    <property type="match status" value="1"/>
</dbReference>
<dbReference type="AlphaFoldDB" id="A0AAE4ALC6"/>
<dbReference type="InterPro" id="IPR003156">
    <property type="entry name" value="DHHA1_dom"/>
</dbReference>
<dbReference type="PANTHER" id="PTHR30255">
    <property type="entry name" value="SINGLE-STRANDED-DNA-SPECIFIC EXONUCLEASE RECJ"/>
    <property type="match status" value="1"/>
</dbReference>
<sequence length="570" mass="63463">MKNTQWMIYTKRADFNALAARFSVSPILARIMINRGVLPEEFGDYLGGSLAELPDARLLRDIDRAADILLEKRDGGRRVRIIGDYDIDGVCSTYILYTGLRALGMRVDYDIPDRIRDGYGLNIKLIERAAEEQVDTILTCDNGIAAVEEIERAKACGLTVIVTDHHEPGHYADGSEKLPPADAVVDPKREGSRYPFHAICGAVVAWKLIGLLFVRCGTELREWEALLPFAAIATVGDVMPLKKENRVIVREGLRAVPGCGNPGLRALLELCGLDQRRLTAYHIGYVIGPCLNAGGRLESAKVGLRMLLEKDPSEAHRLAEHLKELNDERKQVTMDGLREAEAQLDGGKEGVLVVYLPDCHESVAGIIAGKLKERCYRPSIVLTNCSDPELVKGSGRSIEGYHMFQALEAVSDLLVKFGGHPMAAGLTLRREDIGALRQRLNQNAALTEEQLTEKLWIDLALPFSHTSEALVEELARLEPFGQGNEKPVFAQKNVRILSLRVFGKNRNVIKLRLCGEEGTQRDALLFADGDTFLQEKGERECFDILYYPEIDSYMGRNTLQLVLKGWKFRN</sequence>
<feature type="domain" description="DHHA1" evidence="7">
    <location>
        <begin position="350"/>
        <end position="443"/>
    </location>
</feature>
<dbReference type="InterPro" id="IPR051673">
    <property type="entry name" value="SSDNA_exonuclease_RecJ"/>
</dbReference>